<dbReference type="EMBL" id="REGN01000182">
    <property type="protein sequence ID" value="RNA43733.1"/>
    <property type="molecule type" value="Genomic_DNA"/>
</dbReference>
<evidence type="ECO:0000313" key="2">
    <source>
        <dbReference type="Proteomes" id="UP000276133"/>
    </source>
</evidence>
<keyword evidence="2" id="KW-1185">Reference proteome</keyword>
<proteinExistence type="predicted"/>
<gene>
    <name evidence="1" type="ORF">BpHYR1_016999</name>
</gene>
<comment type="caution">
    <text evidence="1">The sequence shown here is derived from an EMBL/GenBank/DDBJ whole genome shotgun (WGS) entry which is preliminary data.</text>
</comment>
<reference evidence="1 2" key="1">
    <citation type="journal article" date="2018" name="Sci. Rep.">
        <title>Genomic signatures of local adaptation to the degree of environmental predictability in rotifers.</title>
        <authorList>
            <person name="Franch-Gras L."/>
            <person name="Hahn C."/>
            <person name="Garcia-Roger E.M."/>
            <person name="Carmona M.J."/>
            <person name="Serra M."/>
            <person name="Gomez A."/>
        </authorList>
    </citation>
    <scope>NUCLEOTIDE SEQUENCE [LARGE SCALE GENOMIC DNA]</scope>
    <source>
        <strain evidence="1">HYR1</strain>
    </source>
</reference>
<dbReference type="AlphaFoldDB" id="A0A3M7T6N2"/>
<protein>
    <submittedName>
        <fullName evidence="1">Uncharacterized protein</fullName>
    </submittedName>
</protein>
<evidence type="ECO:0000313" key="1">
    <source>
        <dbReference type="EMBL" id="RNA43733.1"/>
    </source>
</evidence>
<sequence length="77" mass="8897">MMASNGTKYTSKNTLTTLRLRSFHSTLHDVIAPSIKPFERNRHQQINAQASYKIHNECTEYAASVIDFYFFILNLSN</sequence>
<organism evidence="1 2">
    <name type="scientific">Brachionus plicatilis</name>
    <name type="common">Marine rotifer</name>
    <name type="synonym">Brachionus muelleri</name>
    <dbReference type="NCBI Taxonomy" id="10195"/>
    <lineage>
        <taxon>Eukaryota</taxon>
        <taxon>Metazoa</taxon>
        <taxon>Spiralia</taxon>
        <taxon>Gnathifera</taxon>
        <taxon>Rotifera</taxon>
        <taxon>Eurotatoria</taxon>
        <taxon>Monogononta</taxon>
        <taxon>Pseudotrocha</taxon>
        <taxon>Ploima</taxon>
        <taxon>Brachionidae</taxon>
        <taxon>Brachionus</taxon>
    </lineage>
</organism>
<dbReference type="Proteomes" id="UP000276133">
    <property type="component" value="Unassembled WGS sequence"/>
</dbReference>
<accession>A0A3M7T6N2</accession>
<name>A0A3M7T6N2_BRAPC</name>